<name>A0A846R0Z8_9FLAO</name>
<comment type="caution">
    <text evidence="1">The sequence shown here is derived from an EMBL/GenBank/DDBJ whole genome shotgun (WGS) entry which is preliminary data.</text>
</comment>
<dbReference type="AlphaFoldDB" id="A0A846R0Z8"/>
<dbReference type="EMBL" id="JAATJJ010000001">
    <property type="protein sequence ID" value="NJB71044.1"/>
    <property type="molecule type" value="Genomic_DNA"/>
</dbReference>
<proteinExistence type="predicted"/>
<gene>
    <name evidence="1" type="ORF">GGR42_001506</name>
</gene>
<evidence type="ECO:0000313" key="1">
    <source>
        <dbReference type="EMBL" id="NJB71044.1"/>
    </source>
</evidence>
<organism evidence="1 2">
    <name type="scientific">Saonia flava</name>
    <dbReference type="NCBI Taxonomy" id="523696"/>
    <lineage>
        <taxon>Bacteria</taxon>
        <taxon>Pseudomonadati</taxon>
        <taxon>Bacteroidota</taxon>
        <taxon>Flavobacteriia</taxon>
        <taxon>Flavobacteriales</taxon>
        <taxon>Flavobacteriaceae</taxon>
        <taxon>Saonia</taxon>
    </lineage>
</organism>
<accession>A0A846R0Z8</accession>
<evidence type="ECO:0000313" key="2">
    <source>
        <dbReference type="Proteomes" id="UP000590442"/>
    </source>
</evidence>
<reference evidence="1 2" key="1">
    <citation type="submission" date="2020-03" db="EMBL/GenBank/DDBJ databases">
        <title>Genomic Encyclopedia of Type Strains, Phase IV (KMG-IV): sequencing the most valuable type-strain genomes for metagenomic binning, comparative biology and taxonomic classification.</title>
        <authorList>
            <person name="Goeker M."/>
        </authorList>
    </citation>
    <scope>NUCLEOTIDE SEQUENCE [LARGE SCALE GENOMIC DNA]</scope>
    <source>
        <strain evidence="1 2">DSM 29762</strain>
    </source>
</reference>
<dbReference type="InterPro" id="IPR036641">
    <property type="entry name" value="HPT_dom_sf"/>
</dbReference>
<protein>
    <recommendedName>
        <fullName evidence="3">HPt domain-containing protein</fullName>
    </recommendedName>
</protein>
<dbReference type="SUPFAM" id="SSF47226">
    <property type="entry name" value="Histidine-containing phosphotransfer domain, HPT domain"/>
    <property type="match status" value="1"/>
</dbReference>
<keyword evidence="2" id="KW-1185">Reference proteome</keyword>
<dbReference type="RefSeq" id="WP_167962432.1">
    <property type="nucleotide sequence ID" value="NZ_JAATJJ010000001.1"/>
</dbReference>
<evidence type="ECO:0008006" key="3">
    <source>
        <dbReference type="Google" id="ProtNLM"/>
    </source>
</evidence>
<dbReference type="Gene3D" id="1.20.120.160">
    <property type="entry name" value="HPT domain"/>
    <property type="match status" value="1"/>
</dbReference>
<sequence>MKETPNLKYIKELSGDDEAFEKQFINIIKTELPVEVETYENTVKENKLFETAEIVHKLKHKLNIFGLEDAYRLAVRYEEDLKRGETILEGDFKGILEGVQKFVNTL</sequence>
<dbReference type="Proteomes" id="UP000590442">
    <property type="component" value="Unassembled WGS sequence"/>
</dbReference>
<dbReference type="GO" id="GO:0000160">
    <property type="term" value="P:phosphorelay signal transduction system"/>
    <property type="evidence" value="ECO:0007669"/>
    <property type="project" value="InterPro"/>
</dbReference>